<proteinExistence type="predicted"/>
<feature type="region of interest" description="Disordered" evidence="1">
    <location>
        <begin position="113"/>
        <end position="171"/>
    </location>
</feature>
<dbReference type="EMBL" id="CP157675">
    <property type="protein sequence ID" value="XBP69901.1"/>
    <property type="molecule type" value="Genomic_DNA"/>
</dbReference>
<accession>A0AAU7LQN4</accession>
<dbReference type="Pfam" id="PF18934">
    <property type="entry name" value="DUF5682"/>
    <property type="match status" value="1"/>
</dbReference>
<reference evidence="2" key="1">
    <citation type="submission" date="2024-05" db="EMBL/GenBank/DDBJ databases">
        <authorList>
            <person name="Bunk B."/>
            <person name="Swiderski J."/>
            <person name="Sproer C."/>
            <person name="Thiel V."/>
        </authorList>
    </citation>
    <scope>NUCLEOTIDE SEQUENCE</scope>
    <source>
        <strain evidence="2">DSM 17735</strain>
    </source>
</reference>
<dbReference type="AlphaFoldDB" id="A0AAU7LQN4"/>
<evidence type="ECO:0000256" key="1">
    <source>
        <dbReference type="SAM" id="MobiDB-lite"/>
    </source>
</evidence>
<organism evidence="2">
    <name type="scientific">Polaromonas hydrogenivorans</name>
    <dbReference type="NCBI Taxonomy" id="335476"/>
    <lineage>
        <taxon>Bacteria</taxon>
        <taxon>Pseudomonadati</taxon>
        <taxon>Pseudomonadota</taxon>
        <taxon>Betaproteobacteria</taxon>
        <taxon>Burkholderiales</taxon>
        <taxon>Comamonadaceae</taxon>
        <taxon>Polaromonas</taxon>
    </lineage>
</organism>
<protein>
    <submittedName>
        <fullName evidence="2">DUF5682 family protein</fullName>
    </submittedName>
</protein>
<name>A0AAU7LQN4_9BURK</name>
<dbReference type="RefSeq" id="WP_349278857.1">
    <property type="nucleotide sequence ID" value="NZ_CBCSCU010000018.1"/>
</dbReference>
<evidence type="ECO:0000313" key="2">
    <source>
        <dbReference type="EMBL" id="XBP69901.1"/>
    </source>
</evidence>
<feature type="compositionally biased region" description="Basic and acidic residues" evidence="1">
    <location>
        <begin position="113"/>
        <end position="126"/>
    </location>
</feature>
<feature type="compositionally biased region" description="Low complexity" evidence="1">
    <location>
        <begin position="153"/>
        <end position="164"/>
    </location>
</feature>
<dbReference type="InterPro" id="IPR043737">
    <property type="entry name" value="DUF5682"/>
</dbReference>
<gene>
    <name evidence="2" type="ORF">ABLV49_18810</name>
</gene>
<sequence length="803" mass="87351">MRKVHYFGIRHHGPGCARSLLRAFEALQPDCVLVEGPPEAEGVLAALLSEHMQPPVALLSYCPDEPQRAVYHPFALFSPEWQALRWALLHQVPVSFIDLPVMHQMALDKAREAAEAEEAARQQAEADKEEAEAEETLQIATPADAETSTLENAAEASTAPASDAKTAQDQPAYRTDPLNWLAQAAGHADGESWWNHTVEERGDGEELFAAIAEAMTALRADLGEQAQERDPIEASREILREAHMRQRIRDAVKQGHARIAVVCGAWHLGGLQAATKASADAALLKGLPKLKVQSTWVPWTYRHLTSASGYGAGIEAPGWYEHLWLCGQQADANPSAPPARTIGWLARIARLMRERDLDCSSAHLIETARLADTLAALRQRPQPGLEELHEATRTVLTLGDASVLHFIDDALLVGQKMGQVPPDVPTVPLQKDLEQQQKSLRLKAEAFERTLDLDLRQPNDLARSHLLHRLTLIGIPWGRLSRTGHSARGTFHEVWSLQWQPEFVMKLIEASPWGHSLQAAATARSLDRAHKAATLGELSELVNQALLADLGEAVQAISRILENRAAVSGDTLQLLEALPPLANVFRYGNVRQTDTGLVAHMLDSLILRAAIALPLACSALNDDAAQTLRGNIIAAHGAIALRDAEEQTQAWQRALRQVAAGSQTHELLQGLAGRLLLDAQIWEPADAAQALSLHLSSGAEPLKAAAWLEGFLNRNALVLLHDAALWQLVNDWLCGLGEAHFTHILPLVRRTFSTFSASERSDLGQRARQGASAAPAAATAPTWNEALAALPLPLLKTILGVAA</sequence>